<feature type="domain" description="SET" evidence="1">
    <location>
        <begin position="1"/>
        <end position="161"/>
    </location>
</feature>
<dbReference type="InterPro" id="IPR046341">
    <property type="entry name" value="SET_dom_sf"/>
</dbReference>
<protein>
    <recommendedName>
        <fullName evidence="1">SET domain-containing protein</fullName>
    </recommendedName>
</protein>
<dbReference type="PROSITE" id="PS50280">
    <property type="entry name" value="SET"/>
    <property type="match status" value="1"/>
</dbReference>
<dbReference type="Gene3D" id="2.170.270.10">
    <property type="entry name" value="SET domain"/>
    <property type="match status" value="1"/>
</dbReference>
<reference evidence="2" key="1">
    <citation type="submission" date="2021-03" db="EMBL/GenBank/DDBJ databases">
        <title>Revisited historic fungal species revealed as producer of novel bioactive compounds through whole genome sequencing and comparative genomics.</title>
        <authorList>
            <person name="Vignolle G.A."/>
            <person name="Hochenegger N."/>
            <person name="Mach R.L."/>
            <person name="Mach-Aigner A.R."/>
            <person name="Javad Rahimi M."/>
            <person name="Salim K.A."/>
            <person name="Chan C.M."/>
            <person name="Lim L.B.L."/>
            <person name="Cai F."/>
            <person name="Druzhinina I.S."/>
            <person name="U'Ren J.M."/>
            <person name="Derntl C."/>
        </authorList>
    </citation>
    <scope>NUCLEOTIDE SEQUENCE</scope>
    <source>
        <strain evidence="2">TUCIM 5799</strain>
    </source>
</reference>
<dbReference type="EMBL" id="JAFIMR010000006">
    <property type="protein sequence ID" value="KAI1877700.1"/>
    <property type="molecule type" value="Genomic_DNA"/>
</dbReference>
<dbReference type="SUPFAM" id="SSF82199">
    <property type="entry name" value="SET domain"/>
    <property type="match status" value="1"/>
</dbReference>
<evidence type="ECO:0000313" key="2">
    <source>
        <dbReference type="EMBL" id="KAI1877700.1"/>
    </source>
</evidence>
<accession>A0A9Q0ASH0</accession>
<dbReference type="Pfam" id="PF00856">
    <property type="entry name" value="SET"/>
    <property type="match status" value="1"/>
</dbReference>
<keyword evidence="3" id="KW-1185">Reference proteome</keyword>
<comment type="caution">
    <text evidence="2">The sequence shown here is derived from an EMBL/GenBank/DDBJ whole genome shotgun (WGS) entry which is preliminary data.</text>
</comment>
<evidence type="ECO:0000313" key="3">
    <source>
        <dbReference type="Proteomes" id="UP000829685"/>
    </source>
</evidence>
<organism evidence="2 3">
    <name type="scientific">Neoarthrinium moseri</name>
    <dbReference type="NCBI Taxonomy" id="1658444"/>
    <lineage>
        <taxon>Eukaryota</taxon>
        <taxon>Fungi</taxon>
        <taxon>Dikarya</taxon>
        <taxon>Ascomycota</taxon>
        <taxon>Pezizomycotina</taxon>
        <taxon>Sordariomycetes</taxon>
        <taxon>Xylariomycetidae</taxon>
        <taxon>Amphisphaeriales</taxon>
        <taxon>Apiosporaceae</taxon>
        <taxon>Neoarthrinium</taxon>
    </lineage>
</organism>
<dbReference type="PANTHER" id="PTHR47332:SF4">
    <property type="entry name" value="SET DOMAIN-CONTAINING PROTEIN 5"/>
    <property type="match status" value="1"/>
</dbReference>
<proteinExistence type="predicted"/>
<dbReference type="InterPro" id="IPR001214">
    <property type="entry name" value="SET_dom"/>
</dbReference>
<name>A0A9Q0ASH0_9PEZI</name>
<gene>
    <name evidence="2" type="ORF">JX265_003708</name>
</gene>
<dbReference type="PANTHER" id="PTHR47332">
    <property type="entry name" value="SET DOMAIN-CONTAINING PROTEIN 5"/>
    <property type="match status" value="1"/>
</dbReference>
<dbReference type="Proteomes" id="UP000829685">
    <property type="component" value="Unassembled WGS sequence"/>
</dbReference>
<dbReference type="AlphaFoldDB" id="A0A9Q0ASH0"/>
<sequence>MAMYQVNANCHVNHAGGKGIGLFASQFLSKGLLILADQVILGYETRDEAIQNIVRDCNALDSETKSTFLRLFAGPTDIAPIVRNGTLRQQLMMAPERLRNIARYNAVEGHGTGCAIAFGSSAVNHSCIPNAFLYWNNDRGLMTLYAQQRIEPGTEITINYLQDNIYHTSAQRASRLGT</sequence>
<dbReference type="InterPro" id="IPR053185">
    <property type="entry name" value="SET_domain_protein"/>
</dbReference>
<evidence type="ECO:0000259" key="1">
    <source>
        <dbReference type="PROSITE" id="PS50280"/>
    </source>
</evidence>